<evidence type="ECO:0000256" key="1">
    <source>
        <dbReference type="SAM" id="Phobius"/>
    </source>
</evidence>
<dbReference type="OrthoDB" id="7573454at2"/>
<proteinExistence type="predicted"/>
<dbReference type="AlphaFoldDB" id="A0A2P7QGL6"/>
<evidence type="ECO:0000313" key="3">
    <source>
        <dbReference type="Proteomes" id="UP000241167"/>
    </source>
</evidence>
<accession>A0A2P7QGL6</accession>
<organism evidence="2 3">
    <name type="scientific">Allosphingosinicella deserti</name>
    <dbReference type="NCBI Taxonomy" id="2116704"/>
    <lineage>
        <taxon>Bacteria</taxon>
        <taxon>Pseudomonadati</taxon>
        <taxon>Pseudomonadota</taxon>
        <taxon>Alphaproteobacteria</taxon>
        <taxon>Sphingomonadales</taxon>
        <taxon>Sphingomonadaceae</taxon>
        <taxon>Allosphingosinicella</taxon>
    </lineage>
</organism>
<feature type="transmembrane region" description="Helical" evidence="1">
    <location>
        <begin position="43"/>
        <end position="63"/>
    </location>
</feature>
<keyword evidence="1" id="KW-1133">Transmembrane helix</keyword>
<gene>
    <name evidence="2" type="ORF">C7I55_24000</name>
</gene>
<name>A0A2P7QGL6_9SPHN</name>
<dbReference type="RefSeq" id="WP_106515569.1">
    <property type="nucleotide sequence ID" value="NZ_PXYI01000010.1"/>
</dbReference>
<comment type="caution">
    <text evidence="2">The sequence shown here is derived from an EMBL/GenBank/DDBJ whole genome shotgun (WGS) entry which is preliminary data.</text>
</comment>
<dbReference type="Proteomes" id="UP000241167">
    <property type="component" value="Unassembled WGS sequence"/>
</dbReference>
<keyword evidence="1" id="KW-0472">Membrane</keyword>
<evidence type="ECO:0008006" key="4">
    <source>
        <dbReference type="Google" id="ProtNLM"/>
    </source>
</evidence>
<protein>
    <recommendedName>
        <fullName evidence="4">SMODS and SLOG-associating 2TM effector domain-containing protein</fullName>
    </recommendedName>
</protein>
<evidence type="ECO:0000313" key="2">
    <source>
        <dbReference type="EMBL" id="PSJ37128.1"/>
    </source>
</evidence>
<sequence length="65" mass="7075">MRDRYEAEMWLAHHDQFSEWFEGVLTSAGRALRHRVRSIGGTGPQLLAAGAASSLAMLTFAALSA</sequence>
<dbReference type="EMBL" id="PXYI01000010">
    <property type="protein sequence ID" value="PSJ37128.1"/>
    <property type="molecule type" value="Genomic_DNA"/>
</dbReference>
<keyword evidence="1" id="KW-0812">Transmembrane</keyword>
<reference evidence="2 3" key="1">
    <citation type="submission" date="2018-03" db="EMBL/GenBank/DDBJ databases">
        <title>The draft genome of Sphingosinicella sp. GL-C-18.</title>
        <authorList>
            <person name="Liu L."/>
            <person name="Li L."/>
            <person name="Liang L."/>
            <person name="Zhang X."/>
            <person name="Wang T."/>
        </authorList>
    </citation>
    <scope>NUCLEOTIDE SEQUENCE [LARGE SCALE GENOMIC DNA]</scope>
    <source>
        <strain evidence="2 3">GL-C-18</strain>
    </source>
</reference>
<keyword evidence="3" id="KW-1185">Reference proteome</keyword>